<dbReference type="PROSITE" id="PS50048">
    <property type="entry name" value="ZN2_CY6_FUNGAL_2"/>
    <property type="match status" value="5"/>
</dbReference>
<feature type="domain" description="Zn(2)-C6 fungal-type" evidence="9">
    <location>
        <begin position="70"/>
        <end position="99"/>
    </location>
</feature>
<dbReference type="Pfam" id="PF00172">
    <property type="entry name" value="Zn_clus"/>
    <property type="match status" value="4"/>
</dbReference>
<evidence type="ECO:0000313" key="10">
    <source>
        <dbReference type="EMBL" id="TDL26679.1"/>
    </source>
</evidence>
<dbReference type="SUPFAM" id="SSF57701">
    <property type="entry name" value="Zn2/Cys6 DNA-binding domain"/>
    <property type="match status" value="4"/>
</dbReference>
<dbReference type="SMART" id="SM00066">
    <property type="entry name" value="GAL4"/>
    <property type="match status" value="5"/>
</dbReference>
<feature type="compositionally biased region" description="Pro residues" evidence="8">
    <location>
        <begin position="18"/>
        <end position="28"/>
    </location>
</feature>
<dbReference type="InterPro" id="IPR050335">
    <property type="entry name" value="ERT1_acuK_gluconeogen_tf"/>
</dbReference>
<evidence type="ECO:0000256" key="8">
    <source>
        <dbReference type="SAM" id="MobiDB-lite"/>
    </source>
</evidence>
<feature type="domain" description="Zn(2)-C6 fungal-type" evidence="9">
    <location>
        <begin position="37"/>
        <end position="67"/>
    </location>
</feature>
<name>A0A4Y7QIL9_9AGAM</name>
<dbReference type="OrthoDB" id="2123952at2759"/>
<dbReference type="PROSITE" id="PS00463">
    <property type="entry name" value="ZN2_CY6_FUNGAL_1"/>
    <property type="match status" value="1"/>
</dbReference>
<keyword evidence="6" id="KW-0539">Nucleus</keyword>
<evidence type="ECO:0000256" key="2">
    <source>
        <dbReference type="ARBA" id="ARBA00022833"/>
    </source>
</evidence>
<dbReference type="InterPro" id="IPR036864">
    <property type="entry name" value="Zn2-C6_fun-type_DNA-bd_sf"/>
</dbReference>
<feature type="region of interest" description="Disordered" evidence="8">
    <location>
        <begin position="264"/>
        <end position="295"/>
    </location>
</feature>
<dbReference type="PANTHER" id="PTHR47659">
    <property type="entry name" value="ZN(II)2CYS6 TRANSCRIPTION FACTOR (EUROFUNG)-RELATED"/>
    <property type="match status" value="1"/>
</dbReference>
<evidence type="ECO:0000256" key="5">
    <source>
        <dbReference type="ARBA" id="ARBA00023163"/>
    </source>
</evidence>
<gene>
    <name evidence="10" type="ORF">BD410DRAFT_715691</name>
</gene>
<evidence type="ECO:0000256" key="6">
    <source>
        <dbReference type="ARBA" id="ARBA00023242"/>
    </source>
</evidence>
<feature type="domain" description="Zn(2)-C6 fungal-type" evidence="9">
    <location>
        <begin position="214"/>
        <end position="243"/>
    </location>
</feature>
<accession>A0A4Y7QIL9</accession>
<keyword evidence="11" id="KW-1185">Reference proteome</keyword>
<dbReference type="EMBL" id="ML170161">
    <property type="protein sequence ID" value="TDL26679.1"/>
    <property type="molecule type" value="Genomic_DNA"/>
</dbReference>
<evidence type="ECO:0000259" key="9">
    <source>
        <dbReference type="PROSITE" id="PS50048"/>
    </source>
</evidence>
<feature type="region of interest" description="Disordered" evidence="8">
    <location>
        <begin position="1"/>
        <end position="28"/>
    </location>
</feature>
<dbReference type="STRING" id="50990.A0A4Y7QIL9"/>
<dbReference type="GO" id="GO:0003677">
    <property type="term" value="F:DNA binding"/>
    <property type="evidence" value="ECO:0007669"/>
    <property type="project" value="UniProtKB-KW"/>
</dbReference>
<evidence type="ECO:0000313" key="11">
    <source>
        <dbReference type="Proteomes" id="UP000294933"/>
    </source>
</evidence>
<evidence type="ECO:0000256" key="4">
    <source>
        <dbReference type="ARBA" id="ARBA00023125"/>
    </source>
</evidence>
<dbReference type="InterPro" id="IPR001138">
    <property type="entry name" value="Zn2Cys6_DnaBD"/>
</dbReference>
<evidence type="ECO:0000256" key="3">
    <source>
        <dbReference type="ARBA" id="ARBA00023015"/>
    </source>
</evidence>
<keyword evidence="4" id="KW-0238">DNA-binding</keyword>
<dbReference type="VEuPathDB" id="FungiDB:BD410DRAFT_715691"/>
<feature type="compositionally biased region" description="Basic and acidic residues" evidence="8">
    <location>
        <begin position="284"/>
        <end position="295"/>
    </location>
</feature>
<keyword evidence="3" id="KW-0805">Transcription regulation</keyword>
<sequence>MAANNPPSPANQAQSPPSTVPIPDPSIPTWPRRVSKACCSCRRDKIRCDGARPCAGCLKKGFPPEKCIDGCLPCRRARARCEGGMPCTRCQTMQLACVDDATATPMKPDPALKASMRGSRGRTIERAKLACLACRRDNKKCDDQRPCTRCQARSEECIHVQRGPKVVKLRCKACRRENRKCEDHRPCKFCTETNEPCSDVPRKGRGHGTRVKTACMNCRRDKIQCGTERPCKGCVRRGYDCVDRTCTCFQKGTGQDCPVCRVRKAKGDSSRSPGTEGDDEDDGEPFRIPEKYIIN</sequence>
<feature type="compositionally biased region" description="Low complexity" evidence="8">
    <location>
        <begin position="1"/>
        <end position="17"/>
    </location>
</feature>
<evidence type="ECO:0000256" key="1">
    <source>
        <dbReference type="ARBA" id="ARBA00022723"/>
    </source>
</evidence>
<dbReference type="Proteomes" id="UP000294933">
    <property type="component" value="Unassembled WGS sequence"/>
</dbReference>
<evidence type="ECO:0000256" key="7">
    <source>
        <dbReference type="ARBA" id="ARBA00040903"/>
    </source>
</evidence>
<dbReference type="GO" id="GO:0008270">
    <property type="term" value="F:zinc ion binding"/>
    <property type="evidence" value="ECO:0007669"/>
    <property type="project" value="InterPro"/>
</dbReference>
<dbReference type="Gene3D" id="4.10.240.10">
    <property type="entry name" value="Zn(2)-C6 fungal-type DNA-binding domain"/>
    <property type="match status" value="4"/>
</dbReference>
<keyword evidence="5" id="KW-0804">Transcription</keyword>
<dbReference type="GO" id="GO:0000981">
    <property type="term" value="F:DNA-binding transcription factor activity, RNA polymerase II-specific"/>
    <property type="evidence" value="ECO:0007669"/>
    <property type="project" value="InterPro"/>
</dbReference>
<feature type="domain" description="Zn(2)-C6 fungal-type" evidence="9">
    <location>
        <begin position="130"/>
        <end position="159"/>
    </location>
</feature>
<dbReference type="PANTHER" id="PTHR47659:SF7">
    <property type="entry name" value="FUNGAL TRANSCRIPTIONAL REGULATORY PROTEIN, N-TERMINAL DOMAIN-CONTAINING PROTEIN"/>
    <property type="match status" value="1"/>
</dbReference>
<protein>
    <recommendedName>
        <fullName evidence="7">Transcription activator of gluconeogenesis ERT1</fullName>
    </recommendedName>
</protein>
<proteinExistence type="predicted"/>
<reference evidence="10 11" key="1">
    <citation type="submission" date="2018-06" db="EMBL/GenBank/DDBJ databases">
        <title>A transcriptomic atlas of mushroom development highlights an independent origin of complex multicellularity.</title>
        <authorList>
            <consortium name="DOE Joint Genome Institute"/>
            <person name="Krizsan K."/>
            <person name="Almasi E."/>
            <person name="Merenyi Z."/>
            <person name="Sahu N."/>
            <person name="Viragh M."/>
            <person name="Koszo T."/>
            <person name="Mondo S."/>
            <person name="Kiss B."/>
            <person name="Balint B."/>
            <person name="Kues U."/>
            <person name="Barry K."/>
            <person name="Hegedus J.C."/>
            <person name="Henrissat B."/>
            <person name="Johnson J."/>
            <person name="Lipzen A."/>
            <person name="Ohm R."/>
            <person name="Nagy I."/>
            <person name="Pangilinan J."/>
            <person name="Yan J."/>
            <person name="Xiong Y."/>
            <person name="Grigoriev I.V."/>
            <person name="Hibbett D.S."/>
            <person name="Nagy L.G."/>
        </authorList>
    </citation>
    <scope>NUCLEOTIDE SEQUENCE [LARGE SCALE GENOMIC DNA]</scope>
    <source>
        <strain evidence="10 11">SZMC22713</strain>
    </source>
</reference>
<keyword evidence="1" id="KW-0479">Metal-binding</keyword>
<dbReference type="AlphaFoldDB" id="A0A4Y7QIL9"/>
<dbReference type="CDD" id="cd00067">
    <property type="entry name" value="GAL4"/>
    <property type="match status" value="2"/>
</dbReference>
<organism evidence="10 11">
    <name type="scientific">Rickenella mellea</name>
    <dbReference type="NCBI Taxonomy" id="50990"/>
    <lineage>
        <taxon>Eukaryota</taxon>
        <taxon>Fungi</taxon>
        <taxon>Dikarya</taxon>
        <taxon>Basidiomycota</taxon>
        <taxon>Agaricomycotina</taxon>
        <taxon>Agaricomycetes</taxon>
        <taxon>Hymenochaetales</taxon>
        <taxon>Rickenellaceae</taxon>
        <taxon>Rickenella</taxon>
    </lineage>
</organism>
<keyword evidence="2" id="KW-0862">Zinc</keyword>
<feature type="domain" description="Zn(2)-C6 fungal-type" evidence="9">
    <location>
        <begin position="170"/>
        <end position="199"/>
    </location>
</feature>